<dbReference type="HOGENOM" id="CLU_091257_0_2_11"/>
<evidence type="ECO:0000256" key="7">
    <source>
        <dbReference type="ARBA" id="ARBA00022801"/>
    </source>
</evidence>
<dbReference type="GO" id="GO:0008821">
    <property type="term" value="F:crossover junction DNA endonuclease activity"/>
    <property type="evidence" value="ECO:0007669"/>
    <property type="project" value="UniProtKB-UniRule"/>
</dbReference>
<keyword evidence="9 13" id="KW-0238">DNA-binding</keyword>
<dbReference type="InterPro" id="IPR036397">
    <property type="entry name" value="RNaseH_sf"/>
</dbReference>
<reference evidence="14 15" key="1">
    <citation type="journal article" date="2003" name="Genome Res.">
        <title>Tropheryma whipplei twist: a human pathogenic Actinobacteria with a reduced genome.</title>
        <authorList>
            <person name="Raoult D."/>
            <person name="Ogata H."/>
            <person name="Audic S."/>
            <person name="Robert C."/>
            <person name="Suhre K."/>
            <person name="Drancourt M."/>
            <person name="Claverie J.-M."/>
        </authorList>
    </citation>
    <scope>NUCLEOTIDE SEQUENCE [LARGE SCALE GENOMIC DNA]</scope>
    <source>
        <strain evidence="14 15">Twist</strain>
    </source>
</reference>
<dbReference type="PRINTS" id="PR00696">
    <property type="entry name" value="RSOLVASERUVC"/>
</dbReference>
<comment type="catalytic activity">
    <reaction evidence="12 13">
        <text>Endonucleolytic cleavage at a junction such as a reciprocal single-stranded crossover between two homologous DNA duplexes (Holliday junction).</text>
        <dbReference type="EC" id="3.1.21.10"/>
    </reaction>
</comment>
<evidence type="ECO:0000256" key="12">
    <source>
        <dbReference type="ARBA" id="ARBA00029354"/>
    </source>
</evidence>
<dbReference type="AlphaFoldDB" id="Q83GK1"/>
<dbReference type="Pfam" id="PF02075">
    <property type="entry name" value="RuvC"/>
    <property type="match status" value="1"/>
</dbReference>
<feature type="binding site" evidence="13">
    <location>
        <position position="7"/>
    </location>
    <ligand>
        <name>Mg(2+)</name>
        <dbReference type="ChEBI" id="CHEBI:18420"/>
        <label>1</label>
    </ligand>
</feature>
<comment type="subunit">
    <text evidence="13">Homodimer which binds Holliday junction (HJ) DNA. The HJ becomes 2-fold symmetrical on binding to RuvC with unstacked arms; it has a different conformation from HJ DNA in complex with RuvA. In the full resolvosome a probable DNA-RuvA(4)-RuvB(12)-RuvC(2) complex forms which resolves the HJ.</text>
</comment>
<keyword evidence="5 13" id="KW-0255">Endonuclease</keyword>
<feature type="active site" evidence="13">
    <location>
        <position position="7"/>
    </location>
</feature>
<feature type="active site" evidence="13">
    <location>
        <position position="141"/>
    </location>
</feature>
<keyword evidence="15" id="KW-1185">Reference proteome</keyword>
<proteinExistence type="inferred from homology"/>
<dbReference type="InterPro" id="IPR002176">
    <property type="entry name" value="X-over_junc_endoDNase_RuvC"/>
</dbReference>
<feature type="active site" evidence="13">
    <location>
        <position position="68"/>
    </location>
</feature>
<comment type="subcellular location">
    <subcellularLocation>
        <location evidence="13">Cytoplasm</location>
    </subcellularLocation>
</comment>
<keyword evidence="11 13" id="KW-0234">DNA repair</keyword>
<name>Q83GK1_TROWT</name>
<comment type="similarity">
    <text evidence="1 13">Belongs to the RuvC family.</text>
</comment>
<dbReference type="EC" id="3.1.21.10" evidence="13"/>
<dbReference type="PROSITE" id="PS01321">
    <property type="entry name" value="RUVC"/>
    <property type="match status" value="1"/>
</dbReference>
<evidence type="ECO:0000256" key="11">
    <source>
        <dbReference type="ARBA" id="ARBA00023204"/>
    </source>
</evidence>
<evidence type="ECO:0000256" key="4">
    <source>
        <dbReference type="ARBA" id="ARBA00022723"/>
    </source>
</evidence>
<keyword evidence="4 13" id="KW-0479">Metal-binding</keyword>
<dbReference type="GO" id="GO:0000287">
    <property type="term" value="F:magnesium ion binding"/>
    <property type="evidence" value="ECO:0007669"/>
    <property type="project" value="UniProtKB-UniRule"/>
</dbReference>
<keyword evidence="8 13" id="KW-0460">Magnesium</keyword>
<keyword evidence="2 13" id="KW-0963">Cytoplasm</keyword>
<dbReference type="STRING" id="203267.TWT_267"/>
<dbReference type="SUPFAM" id="SSF53098">
    <property type="entry name" value="Ribonuclease H-like"/>
    <property type="match status" value="1"/>
</dbReference>
<evidence type="ECO:0000256" key="8">
    <source>
        <dbReference type="ARBA" id="ARBA00022842"/>
    </source>
</evidence>
<evidence type="ECO:0000313" key="15">
    <source>
        <dbReference type="Proteomes" id="UP000002200"/>
    </source>
</evidence>
<dbReference type="GO" id="GO:0048476">
    <property type="term" value="C:Holliday junction resolvase complex"/>
    <property type="evidence" value="ECO:0007669"/>
    <property type="project" value="UniProtKB-UniRule"/>
</dbReference>
<keyword evidence="7 13" id="KW-0378">Hydrolase</keyword>
<dbReference type="EMBL" id="AE014184">
    <property type="protein sequence ID" value="AAO44364.1"/>
    <property type="molecule type" value="Genomic_DNA"/>
</dbReference>
<dbReference type="GO" id="GO:0006310">
    <property type="term" value="P:DNA recombination"/>
    <property type="evidence" value="ECO:0007669"/>
    <property type="project" value="UniProtKB-UniRule"/>
</dbReference>
<evidence type="ECO:0000256" key="9">
    <source>
        <dbReference type="ARBA" id="ARBA00023125"/>
    </source>
</evidence>
<evidence type="ECO:0000256" key="2">
    <source>
        <dbReference type="ARBA" id="ARBA00022490"/>
    </source>
</evidence>
<evidence type="ECO:0000256" key="13">
    <source>
        <dbReference type="HAMAP-Rule" id="MF_00034"/>
    </source>
</evidence>
<dbReference type="eggNOG" id="COG0817">
    <property type="taxonomic scope" value="Bacteria"/>
</dbReference>
<comment type="function">
    <text evidence="13">The RuvA-RuvB-RuvC complex processes Holliday junction (HJ) DNA during genetic recombination and DNA repair. Endonuclease that resolves HJ intermediates. Cleaves cruciform DNA by making single-stranded nicks across the HJ at symmetrical positions within the homologous arms, yielding a 5'-phosphate and a 3'-hydroxyl group; requires a central core of homology in the junction. The consensus cleavage sequence is 5'-(A/T)TT(C/G)-3'. Cleavage occurs on the 3'-side of the TT dinucleotide at the point of strand exchange. HJ branch migration catalyzed by RuvA-RuvB allows RuvC to scan DNA until it finds its consensus sequence, where it cleaves and resolves the cruciform DNA.</text>
</comment>
<gene>
    <name evidence="13 14" type="primary">ruvC</name>
    <name evidence="14" type="ordered locus">TWT_267</name>
</gene>
<dbReference type="Proteomes" id="UP000002200">
    <property type="component" value="Chromosome"/>
</dbReference>
<evidence type="ECO:0000256" key="1">
    <source>
        <dbReference type="ARBA" id="ARBA00009518"/>
    </source>
</evidence>
<dbReference type="PANTHER" id="PTHR30194">
    <property type="entry name" value="CROSSOVER JUNCTION ENDODEOXYRIBONUCLEASE RUVC"/>
    <property type="match status" value="1"/>
</dbReference>
<dbReference type="Gene3D" id="3.30.420.10">
    <property type="entry name" value="Ribonuclease H-like superfamily/Ribonuclease H"/>
    <property type="match status" value="1"/>
</dbReference>
<sequence length="183" mass="19930">MRIMAVDPGLTNCGVAVVNATGPLSLELLAVKVFHTDRSLSFENRIGKIGDSLLSMLEEFSPDLFALEKVFAQHNLSTVSGVAGVIGVASYLCYKHGTHIAFHTPSEIKASICGYGNAKKDQIRSMVNRVFLSQDIPLRHDASDALALAVCCARRYALHNEHFTEARLRWLSALGASSTERGR</sequence>
<dbReference type="GO" id="GO:0006281">
    <property type="term" value="P:DNA repair"/>
    <property type="evidence" value="ECO:0007669"/>
    <property type="project" value="UniProtKB-UniRule"/>
</dbReference>
<comment type="cofactor">
    <cofactor evidence="13">
        <name>Mg(2+)</name>
        <dbReference type="ChEBI" id="CHEBI:18420"/>
    </cofactor>
    <text evidence="13">Binds 2 Mg(2+) ion per subunit.</text>
</comment>
<evidence type="ECO:0000313" key="14">
    <source>
        <dbReference type="EMBL" id="AAO44364.1"/>
    </source>
</evidence>
<keyword evidence="3 13" id="KW-0540">Nuclease</keyword>
<evidence type="ECO:0000256" key="6">
    <source>
        <dbReference type="ARBA" id="ARBA00022763"/>
    </source>
</evidence>
<dbReference type="OrthoDB" id="9805499at2"/>
<dbReference type="InterPro" id="IPR020563">
    <property type="entry name" value="X-over_junc_endoDNase_Mg_BS"/>
</dbReference>
<keyword evidence="10 13" id="KW-0233">DNA recombination</keyword>
<evidence type="ECO:0000256" key="10">
    <source>
        <dbReference type="ARBA" id="ARBA00023172"/>
    </source>
</evidence>
<dbReference type="KEGG" id="twh:TWT_267"/>
<dbReference type="HAMAP" id="MF_00034">
    <property type="entry name" value="RuvC"/>
    <property type="match status" value="1"/>
</dbReference>
<keyword evidence="6 13" id="KW-0227">DNA damage</keyword>
<dbReference type="PANTHER" id="PTHR30194:SF3">
    <property type="entry name" value="CROSSOVER JUNCTION ENDODEOXYRIBONUCLEASE RUVC"/>
    <property type="match status" value="1"/>
</dbReference>
<protein>
    <recommendedName>
        <fullName evidence="13">Crossover junction endodeoxyribonuclease RuvC</fullName>
        <ecNumber evidence="13">3.1.21.10</ecNumber>
    </recommendedName>
    <alternativeName>
        <fullName evidence="13">Holliday junction nuclease RuvC</fullName>
    </alternativeName>
    <alternativeName>
        <fullName evidence="13">Holliday junction resolvase RuvC</fullName>
    </alternativeName>
</protein>
<evidence type="ECO:0000256" key="3">
    <source>
        <dbReference type="ARBA" id="ARBA00022722"/>
    </source>
</evidence>
<dbReference type="InterPro" id="IPR012337">
    <property type="entry name" value="RNaseH-like_sf"/>
</dbReference>
<feature type="binding site" evidence="13">
    <location>
        <position position="68"/>
    </location>
    <ligand>
        <name>Mg(2+)</name>
        <dbReference type="ChEBI" id="CHEBI:18420"/>
        <label>2</label>
    </ligand>
</feature>
<dbReference type="CDD" id="cd16962">
    <property type="entry name" value="RuvC"/>
    <property type="match status" value="1"/>
</dbReference>
<dbReference type="GO" id="GO:0003677">
    <property type="term" value="F:DNA binding"/>
    <property type="evidence" value="ECO:0007669"/>
    <property type="project" value="UniProtKB-KW"/>
</dbReference>
<dbReference type="GO" id="GO:0005737">
    <property type="term" value="C:cytoplasm"/>
    <property type="evidence" value="ECO:0007669"/>
    <property type="project" value="UniProtKB-SubCell"/>
</dbReference>
<feature type="binding site" evidence="13">
    <location>
        <position position="141"/>
    </location>
    <ligand>
        <name>Mg(2+)</name>
        <dbReference type="ChEBI" id="CHEBI:18420"/>
        <label>1</label>
    </ligand>
</feature>
<accession>Q83GK1</accession>
<evidence type="ECO:0000256" key="5">
    <source>
        <dbReference type="ARBA" id="ARBA00022759"/>
    </source>
</evidence>
<organism evidence="14 15">
    <name type="scientific">Tropheryma whipplei (strain Twist)</name>
    <name type="common">Whipple's bacillus</name>
    <dbReference type="NCBI Taxonomy" id="203267"/>
    <lineage>
        <taxon>Bacteria</taxon>
        <taxon>Bacillati</taxon>
        <taxon>Actinomycetota</taxon>
        <taxon>Actinomycetes</taxon>
        <taxon>Micrococcales</taxon>
        <taxon>Tropherymataceae</taxon>
        <taxon>Tropheryma</taxon>
    </lineage>
</organism>
<dbReference type="FunFam" id="3.30.420.10:FF:000002">
    <property type="entry name" value="Crossover junction endodeoxyribonuclease RuvC"/>
    <property type="match status" value="1"/>
</dbReference>